<protein>
    <submittedName>
        <fullName evidence="1">Uncharacterized protein</fullName>
    </submittedName>
</protein>
<feature type="non-terminal residue" evidence="1">
    <location>
        <position position="93"/>
    </location>
</feature>
<sequence length="93" mass="10883">MAAGSLPQEINTKPLAPYKVQEFRHEPGLYFEKIGTIKQIETTWKLAIEIDVAAINRRVLQIQGYIEKQKKCVNKQTKAAKMHYNYYTRKIEK</sequence>
<accession>E9IY28</accession>
<proteinExistence type="predicted"/>
<dbReference type="InterPro" id="IPR022048">
    <property type="entry name" value="Envelope_fusion-like"/>
</dbReference>
<evidence type="ECO:0000313" key="1">
    <source>
        <dbReference type="EMBL" id="EFZ14521.1"/>
    </source>
</evidence>
<gene>
    <name evidence="1" type="ORF">SINV_08638</name>
</gene>
<dbReference type="Pfam" id="PF12259">
    <property type="entry name" value="Baculo_F"/>
    <property type="match status" value="1"/>
</dbReference>
<reference evidence="1" key="1">
    <citation type="journal article" date="2011" name="Proc. Natl. Acad. Sci. U.S.A.">
        <title>The genome of the fire ant Solenopsis invicta.</title>
        <authorList>
            <person name="Wurm Y."/>
            <person name="Wang J."/>
            <person name="Riba-Grognuz O."/>
            <person name="Corona M."/>
            <person name="Nygaard S."/>
            <person name="Hunt B.G."/>
            <person name="Ingram K.K."/>
            <person name="Falquet L."/>
            <person name="Nipitwattanaphon M."/>
            <person name="Gotzek D."/>
            <person name="Dijkstra M.B."/>
            <person name="Oettler J."/>
            <person name="Comtesse F."/>
            <person name="Shih C.J."/>
            <person name="Wu W.J."/>
            <person name="Yang C.C."/>
            <person name="Thomas J."/>
            <person name="Beaudoing E."/>
            <person name="Pradervand S."/>
            <person name="Flegel V."/>
            <person name="Cook E.D."/>
            <person name="Fabbretti R."/>
            <person name="Stockinger H."/>
            <person name="Long L."/>
            <person name="Farmerie W.G."/>
            <person name="Oakey J."/>
            <person name="Boomsma J.J."/>
            <person name="Pamilo P."/>
            <person name="Yi S.V."/>
            <person name="Heinze J."/>
            <person name="Goodisman M.A."/>
            <person name="Farinelli L."/>
            <person name="Harshman K."/>
            <person name="Hulo N."/>
            <person name="Cerutti L."/>
            <person name="Xenarios I."/>
            <person name="Shoemaker D."/>
            <person name="Keller L."/>
        </authorList>
    </citation>
    <scope>NUCLEOTIDE SEQUENCE [LARGE SCALE GENOMIC DNA]</scope>
</reference>
<name>E9IY28_SOLIN</name>
<dbReference type="EMBL" id="GL766893">
    <property type="protein sequence ID" value="EFZ14521.1"/>
    <property type="molecule type" value="Genomic_DNA"/>
</dbReference>
<dbReference type="HOGENOM" id="CLU_2402451_0_0_1"/>
<dbReference type="AlphaFoldDB" id="E9IY28"/>
<organism>
    <name type="scientific">Solenopsis invicta</name>
    <name type="common">Red imported fire ant</name>
    <name type="synonym">Solenopsis wagneri</name>
    <dbReference type="NCBI Taxonomy" id="13686"/>
    <lineage>
        <taxon>Eukaryota</taxon>
        <taxon>Metazoa</taxon>
        <taxon>Ecdysozoa</taxon>
        <taxon>Arthropoda</taxon>
        <taxon>Hexapoda</taxon>
        <taxon>Insecta</taxon>
        <taxon>Pterygota</taxon>
        <taxon>Neoptera</taxon>
        <taxon>Endopterygota</taxon>
        <taxon>Hymenoptera</taxon>
        <taxon>Apocrita</taxon>
        <taxon>Aculeata</taxon>
        <taxon>Formicoidea</taxon>
        <taxon>Formicidae</taxon>
        <taxon>Myrmicinae</taxon>
        <taxon>Solenopsis</taxon>
    </lineage>
</organism>